<feature type="coiled-coil region" evidence="1">
    <location>
        <begin position="350"/>
        <end position="377"/>
    </location>
</feature>
<sequence length="450" mass="49798">MIPDPPAPTEIRIHALFPRTLNPDFDINLDASNWHWVHCLTLPTQTFIALPLSQKPYKWIRYVIGAVTGTQGDLSVHPDSFSIVDYNASNADLPAETLDLYYHTTDEEKQRICPLGAQNRRTRITSSVVSPPKVAFRRKVAERDGGICVLSGMDEPVCHAVHLVGYSKGNEYIEMLTRHRSRDAAGGDVVTDIDDVQNGLFLNTLTHRELGLGYCAFLMTPNFAMGTDDLDPAAQPTETRCIAHAFKPSSTLEYTLNNSGAILLGAPLQISSISWPPDILFDICYADGVIANFGTSELEQELLEAVWQSIFPPAAQDHRRVGHQESEDLKHFGRREQTDFLLLPYVLIPPDELQVALKNAEEAAEAAEKEHVQQKVGDWLMQCEGEADACGDAQLGGGCDSCEEDGLEFEVSEEGVEDGLEFEVSEEGVEDGHEFEVSEEGVEDEEILKK</sequence>
<evidence type="ECO:0000313" key="5">
    <source>
        <dbReference type="Proteomes" id="UP000521943"/>
    </source>
</evidence>
<dbReference type="InterPro" id="IPR003615">
    <property type="entry name" value="HNH_nuc"/>
</dbReference>
<dbReference type="EMBL" id="JACGCI010000246">
    <property type="protein sequence ID" value="KAF6741430.1"/>
    <property type="molecule type" value="Genomic_DNA"/>
</dbReference>
<feature type="compositionally biased region" description="Acidic residues" evidence="2">
    <location>
        <begin position="437"/>
        <end position="450"/>
    </location>
</feature>
<evidence type="ECO:0000256" key="1">
    <source>
        <dbReference type="SAM" id="Coils"/>
    </source>
</evidence>
<comment type="caution">
    <text evidence="4">The sequence shown here is derived from an EMBL/GenBank/DDBJ whole genome shotgun (WGS) entry which is preliminary data.</text>
</comment>
<name>A0A8H6H7M4_9AGAR</name>
<accession>A0A8H6H7M4</accession>
<evidence type="ECO:0000256" key="2">
    <source>
        <dbReference type="SAM" id="MobiDB-lite"/>
    </source>
</evidence>
<gene>
    <name evidence="4" type="ORF">DFP72DRAFT_1115045</name>
</gene>
<reference evidence="4 5" key="1">
    <citation type="submission" date="2020-07" db="EMBL/GenBank/DDBJ databases">
        <title>Comparative genomics of pyrophilous fungi reveals a link between fire events and developmental genes.</title>
        <authorList>
            <consortium name="DOE Joint Genome Institute"/>
            <person name="Steindorff A.S."/>
            <person name="Carver A."/>
            <person name="Calhoun S."/>
            <person name="Stillman K."/>
            <person name="Liu H."/>
            <person name="Lipzen A."/>
            <person name="Pangilinan J."/>
            <person name="Labutti K."/>
            <person name="Bruns T.D."/>
            <person name="Grigoriev I.V."/>
        </authorList>
    </citation>
    <scope>NUCLEOTIDE SEQUENCE [LARGE SCALE GENOMIC DNA]</scope>
    <source>
        <strain evidence="4 5">CBS 144469</strain>
    </source>
</reference>
<evidence type="ECO:0000313" key="4">
    <source>
        <dbReference type="EMBL" id="KAF6741430.1"/>
    </source>
</evidence>
<keyword evidence="5" id="KW-1185">Reference proteome</keyword>
<evidence type="ECO:0000259" key="3">
    <source>
        <dbReference type="Pfam" id="PF13391"/>
    </source>
</evidence>
<dbReference type="Proteomes" id="UP000521943">
    <property type="component" value="Unassembled WGS sequence"/>
</dbReference>
<proteinExistence type="predicted"/>
<keyword evidence="1" id="KW-0175">Coiled coil</keyword>
<dbReference type="Pfam" id="PF13391">
    <property type="entry name" value="HNH_2"/>
    <property type="match status" value="1"/>
</dbReference>
<protein>
    <recommendedName>
        <fullName evidence="3">HNH nuclease domain-containing protein</fullName>
    </recommendedName>
</protein>
<dbReference type="OrthoDB" id="3269637at2759"/>
<dbReference type="AlphaFoldDB" id="A0A8H6H7M4"/>
<organism evidence="4 5">
    <name type="scientific">Ephemerocybe angulata</name>
    <dbReference type="NCBI Taxonomy" id="980116"/>
    <lineage>
        <taxon>Eukaryota</taxon>
        <taxon>Fungi</taxon>
        <taxon>Dikarya</taxon>
        <taxon>Basidiomycota</taxon>
        <taxon>Agaricomycotina</taxon>
        <taxon>Agaricomycetes</taxon>
        <taxon>Agaricomycetidae</taxon>
        <taxon>Agaricales</taxon>
        <taxon>Agaricineae</taxon>
        <taxon>Psathyrellaceae</taxon>
        <taxon>Ephemerocybe</taxon>
    </lineage>
</organism>
<feature type="domain" description="HNH nuclease" evidence="3">
    <location>
        <begin position="148"/>
        <end position="217"/>
    </location>
</feature>
<feature type="region of interest" description="Disordered" evidence="2">
    <location>
        <begin position="424"/>
        <end position="450"/>
    </location>
</feature>